<keyword evidence="1" id="KW-1133">Transmembrane helix</keyword>
<evidence type="ECO:0000313" key="2">
    <source>
        <dbReference type="EMBL" id="AFX98301.1"/>
    </source>
</evidence>
<dbReference type="STRING" id="1193729.A1OE_90"/>
<name>K7ZC50_9PROT</name>
<proteinExistence type="predicted"/>
<keyword evidence="1" id="KW-0812">Transmembrane</keyword>
<dbReference type="KEGG" id="thal:A1OE_90"/>
<keyword evidence="1" id="KW-0472">Membrane</keyword>
<organism evidence="2 3">
    <name type="scientific">Candidatus Endolissoclinum faulkneri L2</name>
    <dbReference type="NCBI Taxonomy" id="1193729"/>
    <lineage>
        <taxon>Bacteria</taxon>
        <taxon>Pseudomonadati</taxon>
        <taxon>Pseudomonadota</taxon>
        <taxon>Alphaproteobacteria</taxon>
        <taxon>Rhodospirillales</taxon>
        <taxon>Rhodospirillaceae</taxon>
        <taxon>Candidatus Endolissoclinum</taxon>
    </lineage>
</organism>
<protein>
    <submittedName>
        <fullName evidence="2">Uncharacterized protein</fullName>
    </submittedName>
</protein>
<dbReference type="Proteomes" id="UP000010077">
    <property type="component" value="Chromosome"/>
</dbReference>
<dbReference type="HOGENOM" id="CLU_3248733_0_0_5"/>
<accession>K7ZC50</accession>
<evidence type="ECO:0000313" key="3">
    <source>
        <dbReference type="Proteomes" id="UP000010077"/>
    </source>
</evidence>
<feature type="transmembrane region" description="Helical" evidence="1">
    <location>
        <begin position="16"/>
        <end position="33"/>
    </location>
</feature>
<reference evidence="2 3" key="1">
    <citation type="journal article" date="2012" name="Proc. Natl. Acad. Sci. U.S.A.">
        <title>Genome streamlining and chemical defense in a coral reef symbiosis.</title>
        <authorList>
            <person name="Kwan J.C."/>
            <person name="Donia M.S."/>
            <person name="Han A.W."/>
            <person name="Hirose E."/>
            <person name="Haygood M.G."/>
            <person name="Schmidt E.W."/>
        </authorList>
    </citation>
    <scope>NUCLEOTIDE SEQUENCE [LARGE SCALE GENOMIC DNA]</scope>
    <source>
        <strain evidence="2 3">L2</strain>
    </source>
</reference>
<gene>
    <name evidence="2" type="ORF">A1OE_90</name>
</gene>
<evidence type="ECO:0000256" key="1">
    <source>
        <dbReference type="SAM" id="Phobius"/>
    </source>
</evidence>
<dbReference type="EMBL" id="CP003539">
    <property type="protein sequence ID" value="AFX98301.1"/>
    <property type="molecule type" value="Genomic_DNA"/>
</dbReference>
<dbReference type="AlphaFoldDB" id="K7ZC50"/>
<keyword evidence="3" id="KW-1185">Reference proteome</keyword>
<sequence>MKISSKSKKKHARIDYFLYCSFIKITYFVFLSLSKESNLIKH</sequence>